<name>A0AAD5TAA7_9FUNG</name>
<protein>
    <submittedName>
        <fullName evidence="1">Uncharacterized protein</fullName>
    </submittedName>
</protein>
<proteinExistence type="predicted"/>
<keyword evidence="2" id="KW-1185">Reference proteome</keyword>
<dbReference type="EMBL" id="JADGJH010000035">
    <property type="protein sequence ID" value="KAJ3141387.1"/>
    <property type="molecule type" value="Genomic_DNA"/>
</dbReference>
<gene>
    <name evidence="1" type="ORF">HK100_007423</name>
</gene>
<evidence type="ECO:0000313" key="1">
    <source>
        <dbReference type="EMBL" id="KAJ3141387.1"/>
    </source>
</evidence>
<dbReference type="AlphaFoldDB" id="A0AAD5TAA7"/>
<sequence>MTSQISSRSVPALKDKPIDSNYSKNPPFVHYGGISDVQTFVQPMVIPWLIPHSHIPLINDLFQLPKGILHAKRGRLSSEVKTTSDEESTTAANVFAINKAEWIGEKEILCLLEIKDWVDNINNDDCDGGSNGYDEYQKRLRDFEALLLRKFGRENRTANQPNM</sequence>
<accession>A0AAD5TAA7</accession>
<organism evidence="1 2">
    <name type="scientific">Physocladia obscura</name>
    <dbReference type="NCBI Taxonomy" id="109957"/>
    <lineage>
        <taxon>Eukaryota</taxon>
        <taxon>Fungi</taxon>
        <taxon>Fungi incertae sedis</taxon>
        <taxon>Chytridiomycota</taxon>
        <taxon>Chytridiomycota incertae sedis</taxon>
        <taxon>Chytridiomycetes</taxon>
        <taxon>Chytridiales</taxon>
        <taxon>Chytriomycetaceae</taxon>
        <taxon>Physocladia</taxon>
    </lineage>
</organism>
<reference evidence="1" key="1">
    <citation type="submission" date="2020-05" db="EMBL/GenBank/DDBJ databases">
        <title>Phylogenomic resolution of chytrid fungi.</title>
        <authorList>
            <person name="Stajich J.E."/>
            <person name="Amses K."/>
            <person name="Simmons R."/>
            <person name="Seto K."/>
            <person name="Myers J."/>
            <person name="Bonds A."/>
            <person name="Quandt C.A."/>
            <person name="Barry K."/>
            <person name="Liu P."/>
            <person name="Grigoriev I."/>
            <person name="Longcore J.E."/>
            <person name="James T.Y."/>
        </authorList>
    </citation>
    <scope>NUCLEOTIDE SEQUENCE</scope>
    <source>
        <strain evidence="1">JEL0513</strain>
    </source>
</reference>
<dbReference type="Proteomes" id="UP001211907">
    <property type="component" value="Unassembled WGS sequence"/>
</dbReference>
<comment type="caution">
    <text evidence="1">The sequence shown here is derived from an EMBL/GenBank/DDBJ whole genome shotgun (WGS) entry which is preliminary data.</text>
</comment>
<evidence type="ECO:0000313" key="2">
    <source>
        <dbReference type="Proteomes" id="UP001211907"/>
    </source>
</evidence>